<evidence type="ECO:0000313" key="1">
    <source>
        <dbReference type="EMBL" id="EAR28225.1"/>
    </source>
</evidence>
<dbReference type="STRING" id="87626.PTD2_20457"/>
<dbReference type="EMBL" id="AAOH01000004">
    <property type="protein sequence ID" value="EAR28225.1"/>
    <property type="molecule type" value="Genomic_DNA"/>
</dbReference>
<dbReference type="HOGENOM" id="CLU_1033923_0_0_6"/>
<proteinExistence type="predicted"/>
<dbReference type="PROSITE" id="PS51257">
    <property type="entry name" value="PROKAR_LIPOPROTEIN"/>
    <property type="match status" value="1"/>
</dbReference>
<dbReference type="AlphaFoldDB" id="A4CA17"/>
<keyword evidence="2" id="KW-1185">Reference proteome</keyword>
<protein>
    <recommendedName>
        <fullName evidence="3">SPOR domain-containing protein</fullName>
    </recommendedName>
</protein>
<name>A4CA17_9GAMM</name>
<gene>
    <name evidence="1" type="ORF">PTD2_20457</name>
</gene>
<dbReference type="OrthoDB" id="6397778at2"/>
<organism evidence="1 2">
    <name type="scientific">Pseudoalteromonas tunicata D2</name>
    <dbReference type="NCBI Taxonomy" id="87626"/>
    <lineage>
        <taxon>Bacteria</taxon>
        <taxon>Pseudomonadati</taxon>
        <taxon>Pseudomonadota</taxon>
        <taxon>Gammaproteobacteria</taxon>
        <taxon>Alteromonadales</taxon>
        <taxon>Pseudoalteromonadaceae</taxon>
        <taxon>Pseudoalteromonas</taxon>
    </lineage>
</organism>
<dbReference type="eggNOG" id="ENOG5030QJG">
    <property type="taxonomic scope" value="Bacteria"/>
</dbReference>
<sequence>MKTLPLTLIIVSTTSLTSCATLELVTFGITGISYVATGKSLTDHAISTVMSQDCALYRVIIGQKACIEEALSPNSVLIAQAKPIIQTEAKSETAALVRIPQRFAEDENKPVKVSNAVLSNNRATHSHSKLIYTDSNATSVLANNLRGQSSRNHQTDDPSEIVSDVTWLDRIVSAQATPKLFAVLGSFSQLQFANERMEIHSQYNPKLVTVNKSDHTVQYRVVIGPLNEQSYQAYIEQTGQSDAWRLMLCQDNYELPPCNPPMLVKNDPL</sequence>
<evidence type="ECO:0000313" key="2">
    <source>
        <dbReference type="Proteomes" id="UP000006201"/>
    </source>
</evidence>
<dbReference type="Proteomes" id="UP000006201">
    <property type="component" value="Unassembled WGS sequence"/>
</dbReference>
<comment type="caution">
    <text evidence="1">The sequence shown here is derived from an EMBL/GenBank/DDBJ whole genome shotgun (WGS) entry which is preliminary data.</text>
</comment>
<dbReference type="RefSeq" id="WP_009840057.1">
    <property type="nucleotide sequence ID" value="NZ_CH959301.1"/>
</dbReference>
<reference evidence="1 2" key="1">
    <citation type="submission" date="2006-02" db="EMBL/GenBank/DDBJ databases">
        <authorList>
            <person name="Moran M.A."/>
            <person name="Kjelleberg S."/>
            <person name="Egan S."/>
            <person name="Saunders N."/>
            <person name="Thomas T."/>
            <person name="Ferriera S."/>
            <person name="Johnson J."/>
            <person name="Kravitz S."/>
            <person name="Halpern A."/>
            <person name="Remington K."/>
            <person name="Beeson K."/>
            <person name="Tran B."/>
            <person name="Rogers Y.-H."/>
            <person name="Friedman R."/>
            <person name="Venter J.C."/>
        </authorList>
    </citation>
    <scope>NUCLEOTIDE SEQUENCE [LARGE SCALE GENOMIC DNA]</scope>
    <source>
        <strain evidence="1 2">D2</strain>
    </source>
</reference>
<accession>A4CA17</accession>
<evidence type="ECO:0008006" key="3">
    <source>
        <dbReference type="Google" id="ProtNLM"/>
    </source>
</evidence>